<dbReference type="Proteomes" id="UP000499080">
    <property type="component" value="Unassembled WGS sequence"/>
</dbReference>
<evidence type="ECO:0000313" key="2">
    <source>
        <dbReference type="Proteomes" id="UP000499080"/>
    </source>
</evidence>
<gene>
    <name evidence="1" type="ORF">AVEN_222798_1</name>
</gene>
<organism evidence="1 2">
    <name type="scientific">Araneus ventricosus</name>
    <name type="common">Orbweaver spider</name>
    <name type="synonym">Epeira ventricosa</name>
    <dbReference type="NCBI Taxonomy" id="182803"/>
    <lineage>
        <taxon>Eukaryota</taxon>
        <taxon>Metazoa</taxon>
        <taxon>Ecdysozoa</taxon>
        <taxon>Arthropoda</taxon>
        <taxon>Chelicerata</taxon>
        <taxon>Arachnida</taxon>
        <taxon>Araneae</taxon>
        <taxon>Araneomorphae</taxon>
        <taxon>Entelegynae</taxon>
        <taxon>Araneoidea</taxon>
        <taxon>Araneidae</taxon>
        <taxon>Araneus</taxon>
    </lineage>
</organism>
<protein>
    <submittedName>
        <fullName evidence="1">Uncharacterized protein</fullName>
    </submittedName>
</protein>
<dbReference type="AlphaFoldDB" id="A0A4Y2GX27"/>
<evidence type="ECO:0000313" key="1">
    <source>
        <dbReference type="EMBL" id="GBM58572.1"/>
    </source>
</evidence>
<dbReference type="EMBL" id="BGPR01001640">
    <property type="protein sequence ID" value="GBM58572.1"/>
    <property type="molecule type" value="Genomic_DNA"/>
</dbReference>
<accession>A0A4Y2GX27</accession>
<proteinExistence type="predicted"/>
<sequence length="94" mass="11228">MHPVQLLTVVYKRNRSNVWQDRDVNNDPLKFPPYIDPKCFFKKSCFPIGSVFYRHTTVVSDYLGFLDTLTSHYDKTKDPLDFKKIFADFRLMIF</sequence>
<comment type="caution">
    <text evidence="1">The sequence shown here is derived from an EMBL/GenBank/DDBJ whole genome shotgun (WGS) entry which is preliminary data.</text>
</comment>
<reference evidence="1 2" key="1">
    <citation type="journal article" date="2019" name="Sci. Rep.">
        <title>Orb-weaving spider Araneus ventricosus genome elucidates the spidroin gene catalogue.</title>
        <authorList>
            <person name="Kono N."/>
            <person name="Nakamura H."/>
            <person name="Ohtoshi R."/>
            <person name="Moran D.A.P."/>
            <person name="Shinohara A."/>
            <person name="Yoshida Y."/>
            <person name="Fujiwara M."/>
            <person name="Mori M."/>
            <person name="Tomita M."/>
            <person name="Arakawa K."/>
        </authorList>
    </citation>
    <scope>NUCLEOTIDE SEQUENCE [LARGE SCALE GENOMIC DNA]</scope>
</reference>
<name>A0A4Y2GX27_ARAVE</name>
<keyword evidence="2" id="KW-1185">Reference proteome</keyword>